<feature type="chain" id="PRO_5047343104" evidence="2">
    <location>
        <begin position="35"/>
        <end position="1734"/>
    </location>
</feature>
<dbReference type="EMBL" id="JBHSMQ010000002">
    <property type="protein sequence ID" value="MFC5454926.1"/>
    <property type="molecule type" value="Genomic_DNA"/>
</dbReference>
<accession>A0ABW0KQC0</accession>
<keyword evidence="4" id="KW-1185">Reference proteome</keyword>
<reference evidence="4" key="1">
    <citation type="journal article" date="2019" name="Int. J. Syst. Evol. Microbiol.">
        <title>The Global Catalogue of Microorganisms (GCM) 10K type strain sequencing project: providing services to taxonomists for standard genome sequencing and annotation.</title>
        <authorList>
            <consortium name="The Broad Institute Genomics Platform"/>
            <consortium name="The Broad Institute Genome Sequencing Center for Infectious Disease"/>
            <person name="Wu L."/>
            <person name="Ma J."/>
        </authorList>
    </citation>
    <scope>NUCLEOTIDE SEQUENCE [LARGE SCALE GENOMIC DNA]</scope>
    <source>
        <strain evidence="4">CGMCC 4.1469</strain>
    </source>
</reference>
<dbReference type="RefSeq" id="WP_377165502.1">
    <property type="nucleotide sequence ID" value="NZ_JBHSMQ010000002.1"/>
</dbReference>
<protein>
    <submittedName>
        <fullName evidence="3">Beta strand repeat-containing protein</fullName>
    </submittedName>
</protein>
<evidence type="ECO:0000256" key="2">
    <source>
        <dbReference type="SAM" id="SignalP"/>
    </source>
</evidence>
<dbReference type="InterPro" id="IPR013425">
    <property type="entry name" value="Autotrns_rpt"/>
</dbReference>
<dbReference type="Proteomes" id="UP001596052">
    <property type="component" value="Unassembled WGS sequence"/>
</dbReference>
<dbReference type="Pfam" id="PF12951">
    <property type="entry name" value="PATR"/>
    <property type="match status" value="8"/>
</dbReference>
<dbReference type="InterPro" id="IPR011050">
    <property type="entry name" value="Pectin_lyase_fold/virulence"/>
</dbReference>
<organism evidence="3 4">
    <name type="scientific">Prosthecobacter fluviatilis</name>
    <dbReference type="NCBI Taxonomy" id="445931"/>
    <lineage>
        <taxon>Bacteria</taxon>
        <taxon>Pseudomonadati</taxon>
        <taxon>Verrucomicrobiota</taxon>
        <taxon>Verrucomicrobiia</taxon>
        <taxon>Verrucomicrobiales</taxon>
        <taxon>Verrucomicrobiaceae</taxon>
        <taxon>Prosthecobacter</taxon>
    </lineage>
</organism>
<evidence type="ECO:0000313" key="4">
    <source>
        <dbReference type="Proteomes" id="UP001596052"/>
    </source>
</evidence>
<evidence type="ECO:0000313" key="3">
    <source>
        <dbReference type="EMBL" id="MFC5454926.1"/>
    </source>
</evidence>
<dbReference type="SUPFAM" id="SSF51126">
    <property type="entry name" value="Pectin lyase-like"/>
    <property type="match status" value="2"/>
</dbReference>
<dbReference type="NCBIfam" id="TIGR02601">
    <property type="entry name" value="autotrns_rpt"/>
    <property type="match status" value="4"/>
</dbReference>
<sequence>MIRDLAPSPGVRRRDLRSISLSLFAALLAFPLSAADFSWTGATSSDFAVGTNWSGGAAPSPTGGDTASPVPWRLNVQGAQTLVYAAAQGHTVLSGGSLGRSLFIANGANGAMSITGGIFESTSSAPDGMVNGTNAVGVLSIDGGIYRKITGTGSASTFAVFYGGLGNTQATLDINSGSFEVTTLDLQNNTGSSTQAAGVYESVVNLDGGTLSVGSIVRSVTSVGIDAALNFNGGTLQARQDNTLFLANLGQFTANVQAGGAIIDTQSFNVVIAAPLVHDVALGSTLDGGLTKVGSGTLTLAGASTYTGGTFIKNGKLILSSGNDRLPTGTVVTLGDGSTNDSGVLKLDSNSQTLAGLLTAGTGTGNSVINGNAIAATLTLNVSGTNTFGGVLGGAGLNENNFGLTKTGAGVLTLSGTNTYTGATNILAGTLRAGAAGAGTVFGVSSAVTLANVAGAVLDLNGFNQAVGSLAGGGITGGEVTLGSATLTLGGSNASTVFAGVISGAGGALIKTGTGTLTLSGTNTYTGLTTVSAGVLTVGSNTALGGTSAGTSVATGATLSLANGIKVTGETVGISGSGGNSMGVLQAVTGGAAEWAGVVTLESAGARLGAQAGGVLTVSGGIQNGAASALAISGEAGTGTVIISGTGNTYTGITQIIRGMLKLGSANALPTTTVLDVDSVAAAGVNDDATFNLNGFNQTVAGLQRSGASFGTGGSYITNSGSAAATLTVSGTSVTTYSGVIQNGAGVVNLTLGGGGSLTLSGANTYTGLTTLSGSNTELVVASNTALGGTAGGTTVGALSRVVLANGVVVTGETITITSTGGNNNGALQTAVNATAEWAGNVIVTGTDARIGSGVGGTLTVSGVISGTAPILFGRADTSTTILKAVNTYTGDTQLFSNGGAGSSLIIAVDNAINAASRLTVISSTQATKSITLDLSGHVLTLRALDTSAFHASGAVLSVANNATGTASTLTISDPAANTTYFAGILKDGSSGAGGLSLVKGGASTQVLIAANTYTGTTTVNGGTLQVGAAVSTYGASGSLASTSFFLNGGIFMIDNTGASNSNNNRLADTADFAFKGGSFVYKGSDQAGTNSSESLRNLTLNSGLKTLSVIYGGTNTATLNANQISRLAQGGLLLVNGVNLGMNATSTSSVARVFFTVVPDLVGGTDALSTGINSGAQNTRIVPYLLGEASLLTGGLGTATGTPNTFMTYSATTGLRPLNPIDEFTLNAIVAGNNTRVTAATSVNASAAINSLILDGGSITVASGQTLKVSSGAILFTSGNGVGINGGTLDFGTREGLITINSVGNTFISSVVTGSAGVTYSGSGTLVLATQMNTYTGNTMLQVALVIPQSSSTGPAAAPTGGPFGQGTVIFNGSSIRATTSYAITIGNNIQLSADTTVITSGTASQDKVLTFTGNVTLAGGSRTLTQNSGANTVFTGSIGDGGNNLGLTIAGSGTSAVVLSGTSTYTGATQVNGSTLQVGSNGTGTSGTGAVTVASGATLAGSGVVQGATVLRAGSVLQPGDVTTGGTASTTVTSNNTLTFTAANTALTVNDGAQIRLGISSPTVAGNVISYSGGLFHYNGHDYSNAQALFSSEAGALAAWNVAPGSVGNHDFINLTGTNATLSIGDRAGVSWGQGSVVVNASLGSVAVGQVFNLVDWGGAAISGNFDVGGLTFVDASGNAIAGDLDLSALGAGFGWDVSAFQTYGIIVVVPEPGRACLLLLGLLGLVARRRR</sequence>
<gene>
    <name evidence="3" type="ORF">ACFQDI_08690</name>
</gene>
<evidence type="ECO:0000256" key="1">
    <source>
        <dbReference type="ARBA" id="ARBA00022729"/>
    </source>
</evidence>
<proteinExistence type="predicted"/>
<comment type="caution">
    <text evidence="3">The sequence shown here is derived from an EMBL/GenBank/DDBJ whole genome shotgun (WGS) entry which is preliminary data.</text>
</comment>
<feature type="signal peptide" evidence="2">
    <location>
        <begin position="1"/>
        <end position="34"/>
    </location>
</feature>
<keyword evidence="1 2" id="KW-0732">Signal</keyword>
<name>A0ABW0KQC0_9BACT</name>